<accession>A0A261QZ60</accession>
<comment type="caution">
    <text evidence="9">The sequence shown here is derived from an EMBL/GenBank/DDBJ whole genome shotgun (WGS) entry which is preliminary data.</text>
</comment>
<evidence type="ECO:0000256" key="7">
    <source>
        <dbReference type="SAM" id="Phobius"/>
    </source>
</evidence>
<evidence type="ECO:0000259" key="8">
    <source>
        <dbReference type="PROSITE" id="PS50109"/>
    </source>
</evidence>
<feature type="transmembrane region" description="Helical" evidence="7">
    <location>
        <begin position="67"/>
        <end position="85"/>
    </location>
</feature>
<keyword evidence="3" id="KW-0597">Phosphoprotein</keyword>
<evidence type="ECO:0000256" key="1">
    <source>
        <dbReference type="ARBA" id="ARBA00000085"/>
    </source>
</evidence>
<sequence>MSRGYPAGPANTAQIALDSTTPASAQAAGSVETLHALVMAHGILTGAFLTLACLAGVRAVLYRARTYAWLTLAAGAALFLQFTLAHPAVAGRLPVRWLLAPAAETLAGVALATAATGLICSVAARNPALHANARVAAVVAMGIIALNACALWLPHTATQLALLLAAGACASLALFSLRLRDVTPLATPLGFTALAACAQLLLRLDGVAMLLPQPAAAQWPHSKVEPEYLASALANLGALGLWLRYLGGERPSLPSPDPEPAATHATPPYDPAAETGAETAPARDPEQERLKDQASRTIESLGYLAHDLRAPLATIMGYVRLMRGNKAPARPDYLDAIERSVDYQLSLIDDVLDYTKAELAPLYLQPRDTDLPALLDAIASYARALVHSGRHQFALEAPELLPARVEVDGKRLQQVLLNLLSNAVKYSSQGTVRLLVQAEKIPDMPRWRMRFGVRDEGIGIEPADQDRIFDAFTQLEQTQGGAGLGLLISERIVESMGGTLAVDSAPGKGSEFSFAIELRETDGTLVASIAGTGPLDDSDASLARISLPPVAARLELAMLVRDGRLTDIEEWLSQAERAQPDYSHYYGEIRAALQALDLARLERLALGEPRDEPPAQPQDGNA</sequence>
<protein>
    <recommendedName>
        <fullName evidence="2">histidine kinase</fullName>
        <ecNumber evidence="2">2.7.13.3</ecNumber>
    </recommendedName>
</protein>
<feature type="domain" description="Histidine kinase" evidence="8">
    <location>
        <begin position="303"/>
        <end position="520"/>
    </location>
</feature>
<feature type="compositionally biased region" description="Low complexity" evidence="6">
    <location>
        <begin position="271"/>
        <end position="280"/>
    </location>
</feature>
<dbReference type="InterPro" id="IPR005467">
    <property type="entry name" value="His_kinase_dom"/>
</dbReference>
<dbReference type="Pfam" id="PF02518">
    <property type="entry name" value="HATPase_c"/>
    <property type="match status" value="1"/>
</dbReference>
<dbReference type="SMART" id="SM00388">
    <property type="entry name" value="HisKA"/>
    <property type="match status" value="1"/>
</dbReference>
<feature type="transmembrane region" description="Helical" evidence="7">
    <location>
        <begin position="189"/>
        <end position="208"/>
    </location>
</feature>
<dbReference type="SUPFAM" id="SSF47384">
    <property type="entry name" value="Homodimeric domain of signal transducing histidine kinase"/>
    <property type="match status" value="1"/>
</dbReference>
<dbReference type="InterPro" id="IPR036890">
    <property type="entry name" value="HATPase_C_sf"/>
</dbReference>
<feature type="transmembrane region" description="Helical" evidence="7">
    <location>
        <begin position="159"/>
        <end position="177"/>
    </location>
</feature>
<keyword evidence="7" id="KW-0812">Transmembrane</keyword>
<dbReference type="GO" id="GO:0000155">
    <property type="term" value="F:phosphorelay sensor kinase activity"/>
    <property type="evidence" value="ECO:0007669"/>
    <property type="project" value="InterPro"/>
</dbReference>
<feature type="region of interest" description="Disordered" evidence="6">
    <location>
        <begin position="252"/>
        <end position="289"/>
    </location>
</feature>
<evidence type="ECO:0000256" key="2">
    <source>
        <dbReference type="ARBA" id="ARBA00012438"/>
    </source>
</evidence>
<dbReference type="AlphaFoldDB" id="A0A261QZ60"/>
<dbReference type="PANTHER" id="PTHR43047:SF66">
    <property type="entry name" value="HISKA"/>
    <property type="match status" value="1"/>
</dbReference>
<keyword evidence="7" id="KW-0472">Membrane</keyword>
<dbReference type="EMBL" id="NEVK01000006">
    <property type="protein sequence ID" value="OZI18001.1"/>
    <property type="molecule type" value="Genomic_DNA"/>
</dbReference>
<evidence type="ECO:0000256" key="6">
    <source>
        <dbReference type="SAM" id="MobiDB-lite"/>
    </source>
</evidence>
<name>A0A261QZ60_9BORD</name>
<dbReference type="CDD" id="cd16922">
    <property type="entry name" value="HATPase_EvgS-ArcB-TorS-like"/>
    <property type="match status" value="1"/>
</dbReference>
<dbReference type="InterPro" id="IPR003594">
    <property type="entry name" value="HATPase_dom"/>
</dbReference>
<dbReference type="GO" id="GO:0005886">
    <property type="term" value="C:plasma membrane"/>
    <property type="evidence" value="ECO:0007669"/>
    <property type="project" value="TreeGrafter"/>
</dbReference>
<dbReference type="Gene3D" id="1.10.287.130">
    <property type="match status" value="1"/>
</dbReference>
<comment type="catalytic activity">
    <reaction evidence="1">
        <text>ATP + protein L-histidine = ADP + protein N-phospho-L-histidine.</text>
        <dbReference type="EC" id="2.7.13.3"/>
    </reaction>
</comment>
<dbReference type="SMART" id="SM00387">
    <property type="entry name" value="HATPase_c"/>
    <property type="match status" value="1"/>
</dbReference>
<dbReference type="PANTHER" id="PTHR43047">
    <property type="entry name" value="TWO-COMPONENT HISTIDINE PROTEIN KINASE"/>
    <property type="match status" value="1"/>
</dbReference>
<keyword evidence="5" id="KW-0418">Kinase</keyword>
<gene>
    <name evidence="9" type="ORF">CAL19_13060</name>
</gene>
<proteinExistence type="predicted"/>
<feature type="transmembrane region" description="Helical" evidence="7">
    <location>
        <begin position="105"/>
        <end position="123"/>
    </location>
</feature>
<dbReference type="InterPro" id="IPR036097">
    <property type="entry name" value="HisK_dim/P_sf"/>
</dbReference>
<keyword evidence="7" id="KW-1133">Transmembrane helix</keyword>
<evidence type="ECO:0000256" key="3">
    <source>
        <dbReference type="ARBA" id="ARBA00022553"/>
    </source>
</evidence>
<dbReference type="PRINTS" id="PR00344">
    <property type="entry name" value="BCTRLSENSOR"/>
</dbReference>
<dbReference type="Gene3D" id="3.30.565.10">
    <property type="entry name" value="Histidine kinase-like ATPase, C-terminal domain"/>
    <property type="match status" value="1"/>
</dbReference>
<dbReference type="CDD" id="cd00082">
    <property type="entry name" value="HisKA"/>
    <property type="match status" value="1"/>
</dbReference>
<evidence type="ECO:0000256" key="4">
    <source>
        <dbReference type="ARBA" id="ARBA00022679"/>
    </source>
</evidence>
<organism evidence="9 10">
    <name type="scientific">Bordetella genomosp. 7</name>
    <dbReference type="NCBI Taxonomy" id="1416805"/>
    <lineage>
        <taxon>Bacteria</taxon>
        <taxon>Pseudomonadati</taxon>
        <taxon>Pseudomonadota</taxon>
        <taxon>Betaproteobacteria</taxon>
        <taxon>Burkholderiales</taxon>
        <taxon>Alcaligenaceae</taxon>
        <taxon>Bordetella</taxon>
    </lineage>
</organism>
<dbReference type="EC" id="2.7.13.3" evidence="2"/>
<reference evidence="10" key="1">
    <citation type="submission" date="2017-05" db="EMBL/GenBank/DDBJ databases">
        <title>Complete and WGS of Bordetella genogroups.</title>
        <authorList>
            <person name="Spilker T."/>
            <person name="Lipuma J."/>
        </authorList>
    </citation>
    <scope>NUCLEOTIDE SEQUENCE [LARGE SCALE GENOMIC DNA]</scope>
    <source>
        <strain evidence="10">AU18089</strain>
    </source>
</reference>
<evidence type="ECO:0000313" key="9">
    <source>
        <dbReference type="EMBL" id="OZI18001.1"/>
    </source>
</evidence>
<evidence type="ECO:0000313" key="10">
    <source>
        <dbReference type="Proteomes" id="UP000216947"/>
    </source>
</evidence>
<dbReference type="RefSeq" id="WP_094797010.1">
    <property type="nucleotide sequence ID" value="NZ_NEVK01000006.1"/>
</dbReference>
<feature type="transmembrane region" description="Helical" evidence="7">
    <location>
        <begin position="135"/>
        <end position="153"/>
    </location>
</feature>
<dbReference type="PROSITE" id="PS50109">
    <property type="entry name" value="HIS_KIN"/>
    <property type="match status" value="1"/>
</dbReference>
<keyword evidence="10" id="KW-1185">Reference proteome</keyword>
<dbReference type="InterPro" id="IPR003661">
    <property type="entry name" value="HisK_dim/P_dom"/>
</dbReference>
<dbReference type="GO" id="GO:0009927">
    <property type="term" value="F:histidine phosphotransfer kinase activity"/>
    <property type="evidence" value="ECO:0007669"/>
    <property type="project" value="TreeGrafter"/>
</dbReference>
<dbReference type="InterPro" id="IPR004358">
    <property type="entry name" value="Sig_transdc_His_kin-like_C"/>
</dbReference>
<dbReference type="Pfam" id="PF00512">
    <property type="entry name" value="HisKA"/>
    <property type="match status" value="1"/>
</dbReference>
<keyword evidence="4" id="KW-0808">Transferase</keyword>
<dbReference type="SUPFAM" id="SSF55874">
    <property type="entry name" value="ATPase domain of HSP90 chaperone/DNA topoisomerase II/histidine kinase"/>
    <property type="match status" value="1"/>
</dbReference>
<dbReference type="Proteomes" id="UP000216947">
    <property type="component" value="Unassembled WGS sequence"/>
</dbReference>
<evidence type="ECO:0000256" key="5">
    <source>
        <dbReference type="ARBA" id="ARBA00022777"/>
    </source>
</evidence>
<feature type="transmembrane region" description="Helical" evidence="7">
    <location>
        <begin position="34"/>
        <end position="55"/>
    </location>
</feature>